<evidence type="ECO:0000313" key="2">
    <source>
        <dbReference type="Proteomes" id="UP000541347"/>
    </source>
</evidence>
<dbReference type="Proteomes" id="UP000541347">
    <property type="component" value="Unassembled WGS sequence"/>
</dbReference>
<dbReference type="EMBL" id="JAABLP010000001">
    <property type="protein sequence ID" value="NBN62776.1"/>
    <property type="molecule type" value="Genomic_DNA"/>
</dbReference>
<gene>
    <name evidence="1" type="ORF">GWI71_03695</name>
</gene>
<reference evidence="1 2" key="1">
    <citation type="submission" date="2020-01" db="EMBL/GenBank/DDBJ databases">
        <authorList>
            <person name="Peng S.Y."/>
            <person name="Li J."/>
            <person name="Wang M."/>
            <person name="Wang L."/>
            <person name="Wang C.Q."/>
            <person name="Wang J.R."/>
        </authorList>
    </citation>
    <scope>NUCLEOTIDE SEQUENCE [LARGE SCALE GENOMIC DNA]</scope>
    <source>
        <strain evidence="1 2">XCT-34</strain>
    </source>
</reference>
<protein>
    <submittedName>
        <fullName evidence="1">Phage tail protein</fullName>
    </submittedName>
</protein>
<evidence type="ECO:0000313" key="1">
    <source>
        <dbReference type="EMBL" id="NBN62776.1"/>
    </source>
</evidence>
<dbReference type="InterPro" id="IPR006498">
    <property type="entry name" value="Tail_tube"/>
</dbReference>
<keyword evidence="2" id="KW-1185">Reference proteome</keyword>
<dbReference type="Pfam" id="PF04985">
    <property type="entry name" value="Phage_tube"/>
    <property type="match status" value="1"/>
</dbReference>
<sequence length="169" mass="18448">MSKLPSFLLRDCTAWIDRVSKLGQIGDVTVPALGIKTEELRNSGMIKPREIHLGYEKLEFTVKLPGVDPQVYALFGLKPGSDTQIIVTGALVSEDGTTVNATLTLRGFFKGANGGSWKPGELGENDHSFAVHYYKMEIAGEPIIEVDDFDVVVRGQSQRGDINQALLIT</sequence>
<dbReference type="RefSeq" id="WP_161674008.1">
    <property type="nucleotide sequence ID" value="NZ_JAABLP010000001.1"/>
</dbReference>
<name>A0ABW9ZE66_9HYPH</name>
<organism evidence="1 2">
    <name type="scientific">Pannonibacter tanglangensis</name>
    <dbReference type="NCBI Taxonomy" id="2750084"/>
    <lineage>
        <taxon>Bacteria</taxon>
        <taxon>Pseudomonadati</taxon>
        <taxon>Pseudomonadota</taxon>
        <taxon>Alphaproteobacteria</taxon>
        <taxon>Hyphomicrobiales</taxon>
        <taxon>Stappiaceae</taxon>
        <taxon>Pannonibacter</taxon>
    </lineage>
</organism>
<comment type="caution">
    <text evidence="1">The sequence shown here is derived from an EMBL/GenBank/DDBJ whole genome shotgun (WGS) entry which is preliminary data.</text>
</comment>
<proteinExistence type="predicted"/>
<accession>A0ABW9ZE66</accession>